<reference evidence="3" key="3">
    <citation type="journal article" date="2022" name="bioRxiv">
        <title>A global pangenome for the wheat fungal pathogen Pyrenophora tritici-repentis and prediction of effector protein structural homology.</title>
        <authorList>
            <person name="Moolhuijzen P."/>
            <person name="See P.T."/>
            <person name="Shi G."/>
            <person name="Powell H.R."/>
            <person name="Cockram J."/>
            <person name="Jorgensen L.N."/>
            <person name="Benslimane H."/>
            <person name="Strelkov S.E."/>
            <person name="Turner J."/>
            <person name="Liu Z."/>
            <person name="Moffat C.S."/>
        </authorList>
    </citation>
    <scope>NUCLEOTIDE SEQUENCE</scope>
    <source>
        <strain evidence="3">86-124</strain>
    </source>
</reference>
<evidence type="ECO:0000313" key="4">
    <source>
        <dbReference type="Proteomes" id="UP000245464"/>
    </source>
</evidence>
<comment type="caution">
    <text evidence="2">The sequence shown here is derived from an EMBL/GenBank/DDBJ whole genome shotgun (WGS) entry which is preliminary data.</text>
</comment>
<protein>
    <submittedName>
        <fullName evidence="2">Uncharacterized protein</fullName>
    </submittedName>
</protein>
<dbReference type="AlphaFoldDB" id="A0A2W1EAL2"/>
<feature type="compositionally biased region" description="Basic and acidic residues" evidence="1">
    <location>
        <begin position="63"/>
        <end position="74"/>
    </location>
</feature>
<dbReference type="Proteomes" id="UP000245464">
    <property type="component" value="Chromosome 3"/>
</dbReference>
<organism evidence="2 4">
    <name type="scientific">Pyrenophora tritici-repentis</name>
    <dbReference type="NCBI Taxonomy" id="45151"/>
    <lineage>
        <taxon>Eukaryota</taxon>
        <taxon>Fungi</taxon>
        <taxon>Dikarya</taxon>
        <taxon>Ascomycota</taxon>
        <taxon>Pezizomycotina</taxon>
        <taxon>Dothideomycetes</taxon>
        <taxon>Pleosporomycetidae</taxon>
        <taxon>Pleosporales</taxon>
        <taxon>Pleosporineae</taxon>
        <taxon>Pleosporaceae</taxon>
        <taxon>Pyrenophora</taxon>
    </lineage>
</organism>
<evidence type="ECO:0000256" key="1">
    <source>
        <dbReference type="SAM" id="MobiDB-lite"/>
    </source>
</evidence>
<proteinExistence type="predicted"/>
<dbReference type="EMBL" id="NRDI02000005">
    <property type="protein sequence ID" value="KAI1516178.1"/>
    <property type="molecule type" value="Genomic_DNA"/>
</dbReference>
<accession>A0A2W1EAL2</accession>
<reference evidence="5" key="4">
    <citation type="journal article" date="2022" name="Microb. Genom.">
        <title>A global pangenome for the wheat fungal pathogen Pyrenophora tritici-repentis and prediction of effector protein structural homology.</title>
        <authorList>
            <person name="Moolhuijzen P.M."/>
            <person name="See P.T."/>
            <person name="Shi G."/>
            <person name="Powell H.R."/>
            <person name="Cockram J."/>
            <person name="Jorgensen L.N."/>
            <person name="Benslimane H."/>
            <person name="Strelkov S.E."/>
            <person name="Turner J."/>
            <person name="Liu Z."/>
            <person name="Moffat C.S."/>
        </authorList>
    </citation>
    <scope>NUCLEOTIDE SEQUENCE [LARGE SCALE GENOMIC DNA]</scope>
</reference>
<evidence type="ECO:0000313" key="2">
    <source>
        <dbReference type="EMBL" id="KAF7573528.1"/>
    </source>
</evidence>
<gene>
    <name evidence="3" type="ORF">Ptr86124_004715</name>
    <name evidence="2" type="ORF">PtrM4_084330</name>
</gene>
<dbReference type="Proteomes" id="UP000249757">
    <property type="component" value="Unassembled WGS sequence"/>
</dbReference>
<feature type="region of interest" description="Disordered" evidence="1">
    <location>
        <begin position="46"/>
        <end position="74"/>
    </location>
</feature>
<name>A0A2W1EAL2_9PLEO</name>
<keyword evidence="5" id="KW-1185">Reference proteome</keyword>
<reference evidence="3" key="2">
    <citation type="submission" date="2021-05" db="EMBL/GenBank/DDBJ databases">
        <authorList>
            <person name="Moolhuijzen P.M."/>
            <person name="Moffat C.S."/>
        </authorList>
    </citation>
    <scope>NUCLEOTIDE SEQUENCE</scope>
    <source>
        <strain evidence="3">86-124</strain>
    </source>
</reference>
<dbReference type="EMBL" id="NQIK02000003">
    <property type="protein sequence ID" value="KAF7573528.1"/>
    <property type="molecule type" value="Genomic_DNA"/>
</dbReference>
<reference evidence="2 4" key="1">
    <citation type="journal article" date="2018" name="BMC Genomics">
        <title>Comparative genomics of the wheat fungal pathogen Pyrenophora tritici-repentis reveals chromosomal variations and genome plasticity.</title>
        <authorList>
            <person name="Moolhuijzen P."/>
            <person name="See P.T."/>
            <person name="Hane J.K."/>
            <person name="Shi G."/>
            <person name="Liu Z."/>
            <person name="Oliver R.P."/>
            <person name="Moffat C.S."/>
        </authorList>
    </citation>
    <scope>NUCLEOTIDE SEQUENCE [LARGE SCALE GENOMIC DNA]</scope>
    <source>
        <strain evidence="2">M4</strain>
    </source>
</reference>
<evidence type="ECO:0000313" key="3">
    <source>
        <dbReference type="EMBL" id="KAI1516178.1"/>
    </source>
</evidence>
<sequence>MPPSRRTASKAAAAAAAKHAKDIKAFDAQQAAADRQKQQEIEFLSQQTKLHEDHAKQRASQKMRLERELRESRQ</sequence>
<evidence type="ECO:0000313" key="5">
    <source>
        <dbReference type="Proteomes" id="UP000249757"/>
    </source>
</evidence>